<sequence>MKRQVILSFFFFLIWLTAVSQERPSVYIDASTDSVYHHKTIDYLNEQVIPKCNLGSLPTWTEEYGAPRSLTFLFKIQINSEGKIVSVITDKAEISYRNTKGKTVKEPIKGEPFCSRIGNCYREGILNLKKLNTLMLNDANVNTEVPFVVRWEGI</sequence>
<dbReference type="AlphaFoldDB" id="A0A3D8KZV2"/>
<gene>
    <name evidence="1" type="ORF">DXT99_26095</name>
</gene>
<dbReference type="RefSeq" id="WP_115568541.1">
    <property type="nucleotide sequence ID" value="NZ_QRGR01000054.1"/>
</dbReference>
<evidence type="ECO:0000313" key="2">
    <source>
        <dbReference type="Proteomes" id="UP000256708"/>
    </source>
</evidence>
<dbReference type="Proteomes" id="UP000256708">
    <property type="component" value="Unassembled WGS sequence"/>
</dbReference>
<organism evidence="1 2">
    <name type="scientific">Pontibacter diazotrophicus</name>
    <dbReference type="NCBI Taxonomy" id="1400979"/>
    <lineage>
        <taxon>Bacteria</taxon>
        <taxon>Pseudomonadati</taxon>
        <taxon>Bacteroidota</taxon>
        <taxon>Cytophagia</taxon>
        <taxon>Cytophagales</taxon>
        <taxon>Hymenobacteraceae</taxon>
        <taxon>Pontibacter</taxon>
    </lineage>
</organism>
<proteinExistence type="predicted"/>
<comment type="caution">
    <text evidence="1">The sequence shown here is derived from an EMBL/GenBank/DDBJ whole genome shotgun (WGS) entry which is preliminary data.</text>
</comment>
<protein>
    <submittedName>
        <fullName evidence="1">Uncharacterized protein</fullName>
    </submittedName>
</protein>
<accession>A0A3D8KZV2</accession>
<name>A0A3D8KZV2_9BACT</name>
<dbReference type="EMBL" id="QRGR01000054">
    <property type="protein sequence ID" value="RDV10708.1"/>
    <property type="molecule type" value="Genomic_DNA"/>
</dbReference>
<reference evidence="2" key="1">
    <citation type="submission" date="2018-08" db="EMBL/GenBank/DDBJ databases">
        <authorList>
            <person name="Liu Z.-W."/>
            <person name="Du Z.-J."/>
        </authorList>
    </citation>
    <scope>NUCLEOTIDE SEQUENCE [LARGE SCALE GENOMIC DNA]</scope>
    <source>
        <strain evidence="2">H4X</strain>
    </source>
</reference>
<keyword evidence="2" id="KW-1185">Reference proteome</keyword>
<evidence type="ECO:0000313" key="1">
    <source>
        <dbReference type="EMBL" id="RDV10708.1"/>
    </source>
</evidence>